<dbReference type="EMBL" id="JPME01000007">
    <property type="protein sequence ID" value="KEZ91077.1"/>
    <property type="molecule type" value="Genomic_DNA"/>
</dbReference>
<dbReference type="AlphaFoldDB" id="A0A084JQ43"/>
<dbReference type="STRING" id="29354.IO98_04780"/>
<evidence type="ECO:0000256" key="1">
    <source>
        <dbReference type="SAM" id="Phobius"/>
    </source>
</evidence>
<gene>
    <name evidence="2" type="ORF">IO98_04780</name>
</gene>
<dbReference type="Proteomes" id="UP000028525">
    <property type="component" value="Unassembled WGS sequence"/>
</dbReference>
<keyword evidence="3" id="KW-1185">Reference proteome</keyword>
<name>A0A084JQ43_9FIRM</name>
<feature type="transmembrane region" description="Helical" evidence="1">
    <location>
        <begin position="6"/>
        <end position="25"/>
    </location>
</feature>
<reference evidence="2 3" key="1">
    <citation type="submission" date="2014-07" db="EMBL/GenBank/DDBJ databases">
        <title>Draft genome of Clostridium celerecrescens 152B isolated from sediments associated with methane hydrate from Krishna Godavari basin.</title>
        <authorList>
            <person name="Honkalas V.S."/>
            <person name="Dabir A.P."/>
            <person name="Arora P."/>
            <person name="Dhakephalkar P.K."/>
        </authorList>
    </citation>
    <scope>NUCLEOTIDE SEQUENCE [LARGE SCALE GENOMIC DNA]</scope>
    <source>
        <strain evidence="2 3">152B</strain>
    </source>
</reference>
<keyword evidence="1" id="KW-1133">Transmembrane helix</keyword>
<proteinExistence type="predicted"/>
<keyword evidence="1" id="KW-0812">Transmembrane</keyword>
<protein>
    <submittedName>
        <fullName evidence="2">Uncharacterized protein</fullName>
    </submittedName>
</protein>
<keyword evidence="1" id="KW-0472">Membrane</keyword>
<organism evidence="2 3">
    <name type="scientific">Lacrimispora celerecrescens</name>
    <dbReference type="NCBI Taxonomy" id="29354"/>
    <lineage>
        <taxon>Bacteria</taxon>
        <taxon>Bacillati</taxon>
        <taxon>Bacillota</taxon>
        <taxon>Clostridia</taxon>
        <taxon>Lachnospirales</taxon>
        <taxon>Lachnospiraceae</taxon>
        <taxon>Lacrimispora</taxon>
    </lineage>
</organism>
<comment type="caution">
    <text evidence="2">The sequence shown here is derived from an EMBL/GenBank/DDBJ whole genome shotgun (WGS) entry which is preliminary data.</text>
</comment>
<dbReference type="RefSeq" id="WP_038278450.1">
    <property type="nucleotide sequence ID" value="NZ_JPME01000007.1"/>
</dbReference>
<evidence type="ECO:0000313" key="2">
    <source>
        <dbReference type="EMBL" id="KEZ91077.1"/>
    </source>
</evidence>
<accession>A0A084JQ43</accession>
<sequence length="169" mass="19391">MIKAKYTIIFGAITLLVVIIIIKLISSEQVVEKNYFEKASLTFGYYFSKVKETKGQPKEESWIESGGLYYKSLIYDGYEYLTVLIKEPDYSRDYTIDIVKITDQSYRIGTQKLGIGSTRKEIKKAYKTCRRISDLANENDIGFIDNGIWVVFSLAPDDTVAQIQIYYGP</sequence>
<evidence type="ECO:0000313" key="3">
    <source>
        <dbReference type="Proteomes" id="UP000028525"/>
    </source>
</evidence>